<evidence type="ECO:0000256" key="1">
    <source>
        <dbReference type="ARBA" id="ARBA00007233"/>
    </source>
</evidence>
<dbReference type="AlphaFoldDB" id="A0A6I9RSV1"/>
<proteinExistence type="inferred from homology"/>
<accession>A0A6I9RSV1</accession>
<evidence type="ECO:0000313" key="7">
    <source>
        <dbReference type="RefSeq" id="XP_010931548.1"/>
    </source>
</evidence>
<dbReference type="InterPro" id="IPR027214">
    <property type="entry name" value="Cystatin"/>
</dbReference>
<dbReference type="InterPro" id="IPR018073">
    <property type="entry name" value="Prot_inh_cystat_CS"/>
</dbReference>
<dbReference type="OrthoDB" id="1908104at2759"/>
<dbReference type="SUPFAM" id="SSF54403">
    <property type="entry name" value="Cystatin/monellin"/>
    <property type="match status" value="2"/>
</dbReference>
<dbReference type="GO" id="GO:0004869">
    <property type="term" value="F:cysteine-type endopeptidase inhibitor activity"/>
    <property type="evidence" value="ECO:0007669"/>
    <property type="project" value="UniProtKB-KW"/>
</dbReference>
<evidence type="ECO:0000259" key="5">
    <source>
        <dbReference type="SMART" id="SM00043"/>
    </source>
</evidence>
<dbReference type="PANTHER" id="PTHR11413">
    <property type="entry name" value="CYSTATIN FAMILY MEMBER"/>
    <property type="match status" value="1"/>
</dbReference>
<evidence type="ECO:0000313" key="6">
    <source>
        <dbReference type="Proteomes" id="UP000504607"/>
    </source>
</evidence>
<dbReference type="Gene3D" id="3.10.450.10">
    <property type="match status" value="2"/>
</dbReference>
<dbReference type="PROSITE" id="PS00287">
    <property type="entry name" value="CYSTATIN"/>
    <property type="match status" value="1"/>
</dbReference>
<dbReference type="InterPro" id="IPR000010">
    <property type="entry name" value="Cystatin_dom"/>
</dbReference>
<reference evidence="7" key="1">
    <citation type="submission" date="2025-08" db="UniProtKB">
        <authorList>
            <consortium name="RefSeq"/>
        </authorList>
    </citation>
    <scope>IDENTIFICATION</scope>
</reference>
<keyword evidence="6" id="KW-1185">Reference proteome</keyword>
<comment type="similarity">
    <text evidence="1 4">Belongs to the cystatin family. Phytocystatin subfamily.</text>
</comment>
<evidence type="ECO:0000256" key="3">
    <source>
        <dbReference type="ARBA" id="ARBA00022704"/>
    </source>
</evidence>
<keyword evidence="2 4" id="KW-0646">Protease inhibitor</keyword>
<dbReference type="Pfam" id="PF16845">
    <property type="entry name" value="SQAPI"/>
    <property type="match status" value="1"/>
</dbReference>
<dbReference type="SMART" id="SM00043">
    <property type="entry name" value="CY"/>
    <property type="match status" value="1"/>
</dbReference>
<dbReference type="Proteomes" id="UP000504607">
    <property type="component" value="Chromosome 10"/>
</dbReference>
<dbReference type="InterPro" id="IPR046350">
    <property type="entry name" value="Cystatin_sf"/>
</dbReference>
<feature type="domain" description="Cystatin" evidence="5">
    <location>
        <begin position="2"/>
        <end position="92"/>
    </location>
</feature>
<organism evidence="6 7">
    <name type="scientific">Elaeis guineensis var. tenera</name>
    <name type="common">Oil palm</name>
    <dbReference type="NCBI Taxonomy" id="51953"/>
    <lineage>
        <taxon>Eukaryota</taxon>
        <taxon>Viridiplantae</taxon>
        <taxon>Streptophyta</taxon>
        <taxon>Embryophyta</taxon>
        <taxon>Tracheophyta</taxon>
        <taxon>Spermatophyta</taxon>
        <taxon>Magnoliopsida</taxon>
        <taxon>Liliopsida</taxon>
        <taxon>Arecaceae</taxon>
        <taxon>Arecoideae</taxon>
        <taxon>Cocoseae</taxon>
        <taxon>Elaeidinae</taxon>
        <taxon>Elaeis</taxon>
    </lineage>
</organism>
<dbReference type="KEGG" id="egu:105052443"/>
<dbReference type="RefSeq" id="XP_010931548.1">
    <property type="nucleotide sequence ID" value="XM_010933246.3"/>
</dbReference>
<dbReference type="InParanoid" id="A0A6I9RSV1"/>
<name>A0A6I9RSV1_ELAGV</name>
<keyword evidence="3 4" id="KW-0789">Thiol protease inhibitor</keyword>
<dbReference type="CDD" id="cd00042">
    <property type="entry name" value="CY"/>
    <property type="match status" value="1"/>
</dbReference>
<evidence type="ECO:0000256" key="4">
    <source>
        <dbReference type="RuleBase" id="RU362130"/>
    </source>
</evidence>
<dbReference type="PANTHER" id="PTHR11413:SF110">
    <property type="entry name" value="CYSTEINE PROTEINASE INHIBITOR 6"/>
    <property type="match status" value="1"/>
</dbReference>
<dbReference type="GeneID" id="105052443"/>
<gene>
    <name evidence="7" type="primary">LOC105052443</name>
</gene>
<evidence type="ECO:0000256" key="2">
    <source>
        <dbReference type="ARBA" id="ARBA00022690"/>
    </source>
</evidence>
<sequence>MATLGGVHDAKGIENSVEIEELARFAVEEQNKKANTLLEFVRVVKVKEQVVSGIIYYITIEAIDGGEKKLYEAKVWVKPWMKFKELQEFIPLDDCSSEIEAPKDGHENGWLMVPTNDPIIQDAAIHAVQSIQQMSNSLIPYKLLEVLSARAKKTEDSARFELLLKVARGQREEKFMVEVDKTMQGIFHLNQMRQQDSDSGIH</sequence>
<protein>
    <recommendedName>
        <fullName evidence="4">Cysteine proteinase inhibitor</fullName>
    </recommendedName>
</protein>